<proteinExistence type="predicted"/>
<accession>A0A1E3JZ73</accession>
<dbReference type="GeneID" id="30190507"/>
<reference evidence="1 2" key="1">
    <citation type="submission" date="2016-06" db="EMBL/GenBank/DDBJ databases">
        <title>Evolution of pathogenesis and genome organization in the Tremellales.</title>
        <authorList>
            <person name="Cuomo C."/>
            <person name="Litvintseva A."/>
            <person name="Heitman J."/>
            <person name="Chen Y."/>
            <person name="Sun S."/>
            <person name="Springer D."/>
            <person name="Dromer F."/>
            <person name="Young S."/>
            <person name="Zeng Q."/>
            <person name="Chapman S."/>
            <person name="Gujja S."/>
            <person name="Saif S."/>
            <person name="Birren B."/>
        </authorList>
    </citation>
    <scope>NUCLEOTIDE SEQUENCE [LARGE SCALE GENOMIC DNA]</scope>
    <source>
        <strain evidence="1 2">CBS 7118</strain>
    </source>
</reference>
<gene>
    <name evidence="1" type="ORF">L198_01294</name>
</gene>
<sequence>MFNVFEISPRFRFNLSNTVTRFDYHSNLDNEEMVAGVQALVGRDMIIVELPTTKLHLDVTAIHKMMGSRVEYMVDSCISTILEWNPDHSDSGPIPKGVIFTNFIDVLFRDGSRLSLTLDEKQGILDMFQRAVRRRIRATLENEVPTKVGMEDKVYVRGYEECSFCRRLITIV</sequence>
<evidence type="ECO:0000313" key="2">
    <source>
        <dbReference type="Proteomes" id="UP000094819"/>
    </source>
</evidence>
<organism evidence="1 2">
    <name type="scientific">Cryptococcus wingfieldii CBS 7118</name>
    <dbReference type="NCBI Taxonomy" id="1295528"/>
    <lineage>
        <taxon>Eukaryota</taxon>
        <taxon>Fungi</taxon>
        <taxon>Dikarya</taxon>
        <taxon>Basidiomycota</taxon>
        <taxon>Agaricomycotina</taxon>
        <taxon>Tremellomycetes</taxon>
        <taxon>Tremellales</taxon>
        <taxon>Cryptococcaceae</taxon>
        <taxon>Cryptococcus</taxon>
    </lineage>
</organism>
<protein>
    <submittedName>
        <fullName evidence="1">Uncharacterized protein</fullName>
    </submittedName>
</protein>
<name>A0A1E3JZ73_9TREE</name>
<dbReference type="Proteomes" id="UP000094819">
    <property type="component" value="Unassembled WGS sequence"/>
</dbReference>
<comment type="caution">
    <text evidence="1">The sequence shown here is derived from an EMBL/GenBank/DDBJ whole genome shotgun (WGS) entry which is preliminary data.</text>
</comment>
<evidence type="ECO:0000313" key="1">
    <source>
        <dbReference type="EMBL" id="ODO06065.1"/>
    </source>
</evidence>
<dbReference type="RefSeq" id="XP_019034165.1">
    <property type="nucleotide sequence ID" value="XM_019173460.1"/>
</dbReference>
<dbReference type="EMBL" id="AWGH01000003">
    <property type="protein sequence ID" value="ODO06065.1"/>
    <property type="molecule type" value="Genomic_DNA"/>
</dbReference>
<dbReference type="AlphaFoldDB" id="A0A1E3JZ73"/>
<keyword evidence="2" id="KW-1185">Reference proteome</keyword>